<evidence type="ECO:0000313" key="6">
    <source>
        <dbReference type="EMBL" id="BBT39408.1"/>
    </source>
</evidence>
<feature type="domain" description="Solute-binding protein family 3/N-terminal" evidence="5">
    <location>
        <begin position="32"/>
        <end position="242"/>
    </location>
</feature>
<dbReference type="AlphaFoldDB" id="A0A6S5T7J7"/>
<dbReference type="Pfam" id="PF00497">
    <property type="entry name" value="SBP_bac_3"/>
    <property type="match status" value="1"/>
</dbReference>
<evidence type="ECO:0000256" key="2">
    <source>
        <dbReference type="ARBA" id="ARBA00022729"/>
    </source>
</evidence>
<evidence type="ECO:0000256" key="1">
    <source>
        <dbReference type="ARBA" id="ARBA00010333"/>
    </source>
</evidence>
<dbReference type="EMBL" id="AP022227">
    <property type="protein sequence ID" value="BBT39408.1"/>
    <property type="molecule type" value="Genomic_DNA"/>
</dbReference>
<name>A0A6S5T7J7_PSEPU</name>
<evidence type="ECO:0000313" key="7">
    <source>
        <dbReference type="Proteomes" id="UP000515680"/>
    </source>
</evidence>
<accession>A0A6S5T7J7</accession>
<gene>
    <name evidence="6" type="ORF">WP8W18C01_17490</name>
</gene>
<proteinExistence type="inferred from homology"/>
<evidence type="ECO:0000256" key="4">
    <source>
        <dbReference type="SAM" id="SignalP"/>
    </source>
</evidence>
<reference evidence="6 7" key="1">
    <citation type="submission" date="2019-12" db="EMBL/GenBank/DDBJ databases">
        <title>complete genome sequences of Pseudomonas putida str. WP8-W18-CRE-01 isolated from wastewater treatment plant effluent.</title>
        <authorList>
            <person name="Sekizuka T."/>
            <person name="Itokawa K."/>
            <person name="Yatsu K."/>
            <person name="Inamine Y."/>
            <person name="Kuroda M."/>
        </authorList>
    </citation>
    <scope>NUCLEOTIDE SEQUENCE [LARGE SCALE GENOMIC DNA]</scope>
    <source>
        <strain evidence="6 7">WP8-W18-CRE-01</strain>
    </source>
</reference>
<keyword evidence="2 4" id="KW-0732">Signal</keyword>
<sequence length="262" mass="29944">MHRALLILMLWAGNALAEQPVLRFSVAESWSMPLIRIEQDQPVEGILFDLMQTLARETGTRAEYHVMARLRVQQAMDADEVDVRCHVTPAWFDNRFDKFLWSVPLLHQRDLLVGSPGQYAPTRLEQLPTQAVGTVLGYRYPALDALFDQGRLRREDSRNQVLVLQKLQAGRYRHAVSNEFSLLWFNRTLPPAQQLQALAVLEEQDLRCIVRNDPTVPTQAVLNALAHMKQSGQIERILQRYSTPPTRPVSAQTVTSSQILDR</sequence>
<dbReference type="Proteomes" id="UP000515680">
    <property type="component" value="Chromosome"/>
</dbReference>
<comment type="similarity">
    <text evidence="1">Belongs to the bacterial solute-binding protein 3 family.</text>
</comment>
<evidence type="ECO:0000259" key="5">
    <source>
        <dbReference type="Pfam" id="PF00497"/>
    </source>
</evidence>
<feature type="signal peptide" evidence="4">
    <location>
        <begin position="1"/>
        <end position="17"/>
    </location>
</feature>
<dbReference type="PANTHER" id="PTHR35936">
    <property type="entry name" value="MEMBRANE-BOUND LYTIC MUREIN TRANSGLYCOSYLASE F"/>
    <property type="match status" value="1"/>
</dbReference>
<organism evidence="6 7">
    <name type="scientific">Pseudomonas putida</name>
    <name type="common">Arthrobacter siderocapsulatus</name>
    <dbReference type="NCBI Taxonomy" id="303"/>
    <lineage>
        <taxon>Bacteria</taxon>
        <taxon>Pseudomonadati</taxon>
        <taxon>Pseudomonadota</taxon>
        <taxon>Gammaproteobacteria</taxon>
        <taxon>Pseudomonadales</taxon>
        <taxon>Pseudomonadaceae</taxon>
        <taxon>Pseudomonas</taxon>
    </lineage>
</organism>
<dbReference type="SUPFAM" id="SSF53850">
    <property type="entry name" value="Periplasmic binding protein-like II"/>
    <property type="match status" value="1"/>
</dbReference>
<dbReference type="Gene3D" id="3.40.190.10">
    <property type="entry name" value="Periplasmic binding protein-like II"/>
    <property type="match status" value="2"/>
</dbReference>
<evidence type="ECO:0000256" key="3">
    <source>
        <dbReference type="SAM" id="MobiDB-lite"/>
    </source>
</evidence>
<feature type="chain" id="PRO_5028160424" description="Solute-binding protein family 3/N-terminal domain-containing protein" evidence="4">
    <location>
        <begin position="18"/>
        <end position="262"/>
    </location>
</feature>
<dbReference type="InterPro" id="IPR001638">
    <property type="entry name" value="Solute-binding_3/MltF_N"/>
</dbReference>
<dbReference type="PANTHER" id="PTHR35936:SF6">
    <property type="entry name" value="AMINO ACID ABC TRANSPORTER SUBSTRATE-BINDING PAAT FAMILY PROTEIN"/>
    <property type="match status" value="1"/>
</dbReference>
<protein>
    <recommendedName>
        <fullName evidence="5">Solute-binding protein family 3/N-terminal domain-containing protein</fullName>
    </recommendedName>
</protein>
<feature type="region of interest" description="Disordered" evidence="3">
    <location>
        <begin position="243"/>
        <end position="262"/>
    </location>
</feature>